<dbReference type="EMBL" id="JAKLMC020000003">
    <property type="protein sequence ID" value="KAK5957105.1"/>
    <property type="molecule type" value="Genomic_DNA"/>
</dbReference>
<gene>
    <name evidence="2" type="ORF">OHC33_001474</name>
</gene>
<evidence type="ECO:0000256" key="1">
    <source>
        <dbReference type="SAM" id="MobiDB-lite"/>
    </source>
</evidence>
<proteinExistence type="predicted"/>
<dbReference type="Proteomes" id="UP001316803">
    <property type="component" value="Unassembled WGS sequence"/>
</dbReference>
<feature type="compositionally biased region" description="Basic and acidic residues" evidence="1">
    <location>
        <begin position="21"/>
        <end position="35"/>
    </location>
</feature>
<keyword evidence="3" id="KW-1185">Reference proteome</keyword>
<accession>A0AAN8EVT7</accession>
<protein>
    <submittedName>
        <fullName evidence="2">Uncharacterized protein</fullName>
    </submittedName>
</protein>
<reference evidence="2 3" key="1">
    <citation type="submission" date="2022-12" db="EMBL/GenBank/DDBJ databases">
        <title>Genomic features and morphological characterization of a novel Knufia sp. strain isolated from spacecraft assembly facility.</title>
        <authorList>
            <person name="Teixeira M."/>
            <person name="Chander A.M."/>
            <person name="Stajich J.E."/>
            <person name="Venkateswaran K."/>
        </authorList>
    </citation>
    <scope>NUCLEOTIDE SEQUENCE [LARGE SCALE GENOMIC DNA]</scope>
    <source>
        <strain evidence="2 3">FJI-L2-BK-P2</strain>
    </source>
</reference>
<evidence type="ECO:0000313" key="3">
    <source>
        <dbReference type="Proteomes" id="UP001316803"/>
    </source>
</evidence>
<sequence length="162" mass="18662">MPGHQANSQPKRRLFRSVKSHATEKIDSRPCHDGKTSPSSAAPRIEPLQECSFLFLQVPAEIRLMIYREYYGNIELEMRNDEHVSGMPSLAIELVSRQINEEAKVIREECTGTSLHVVDKLRSNDLIRSLARRGQFQWLRKHIVSLSVDRKPMPSKQLAWDN</sequence>
<organism evidence="2 3">
    <name type="scientific">Knufia fluminis</name>
    <dbReference type="NCBI Taxonomy" id="191047"/>
    <lineage>
        <taxon>Eukaryota</taxon>
        <taxon>Fungi</taxon>
        <taxon>Dikarya</taxon>
        <taxon>Ascomycota</taxon>
        <taxon>Pezizomycotina</taxon>
        <taxon>Eurotiomycetes</taxon>
        <taxon>Chaetothyriomycetidae</taxon>
        <taxon>Chaetothyriales</taxon>
        <taxon>Trichomeriaceae</taxon>
        <taxon>Knufia</taxon>
    </lineage>
</organism>
<feature type="compositionally biased region" description="Basic residues" evidence="1">
    <location>
        <begin position="10"/>
        <end position="19"/>
    </location>
</feature>
<dbReference type="AlphaFoldDB" id="A0AAN8EVT7"/>
<name>A0AAN8EVT7_9EURO</name>
<feature type="region of interest" description="Disordered" evidence="1">
    <location>
        <begin position="1"/>
        <end position="42"/>
    </location>
</feature>
<evidence type="ECO:0000313" key="2">
    <source>
        <dbReference type="EMBL" id="KAK5957105.1"/>
    </source>
</evidence>
<comment type="caution">
    <text evidence="2">The sequence shown here is derived from an EMBL/GenBank/DDBJ whole genome shotgun (WGS) entry which is preliminary data.</text>
</comment>